<gene>
    <name evidence="15" type="ORF">BA177_02910</name>
</gene>
<keyword evidence="16" id="KW-1185">Reference proteome</keyword>
<dbReference type="InterPro" id="IPR001789">
    <property type="entry name" value="Sig_transdc_resp-reg_receiver"/>
</dbReference>
<evidence type="ECO:0000259" key="12">
    <source>
        <dbReference type="PROSITE" id="PS50110"/>
    </source>
</evidence>
<dbReference type="PANTHER" id="PTHR43065">
    <property type="entry name" value="SENSOR HISTIDINE KINASE"/>
    <property type="match status" value="1"/>
</dbReference>
<dbReference type="Gene3D" id="1.10.287.130">
    <property type="match status" value="1"/>
</dbReference>
<dbReference type="Pfam" id="PF00989">
    <property type="entry name" value="PAS"/>
    <property type="match status" value="1"/>
</dbReference>
<evidence type="ECO:0000256" key="8">
    <source>
        <dbReference type="ARBA" id="ARBA00023012"/>
    </source>
</evidence>
<keyword evidence="8" id="KW-0902">Two-component regulatory system</keyword>
<dbReference type="GO" id="GO:0005524">
    <property type="term" value="F:ATP binding"/>
    <property type="evidence" value="ECO:0007669"/>
    <property type="project" value="UniProtKB-KW"/>
</dbReference>
<evidence type="ECO:0000313" key="15">
    <source>
        <dbReference type="EMBL" id="ANO52948.1"/>
    </source>
</evidence>
<dbReference type="AlphaFoldDB" id="A0A193LKJ4"/>
<keyword evidence="4" id="KW-0808">Transferase</keyword>
<dbReference type="InterPro" id="IPR035965">
    <property type="entry name" value="PAS-like_dom_sf"/>
</dbReference>
<dbReference type="SMART" id="SM00448">
    <property type="entry name" value="REC"/>
    <property type="match status" value="1"/>
</dbReference>
<evidence type="ECO:0000256" key="6">
    <source>
        <dbReference type="ARBA" id="ARBA00022777"/>
    </source>
</evidence>
<dbReference type="PROSITE" id="PS50113">
    <property type="entry name" value="PAC"/>
    <property type="match status" value="1"/>
</dbReference>
<feature type="region of interest" description="Disordered" evidence="10">
    <location>
        <begin position="75"/>
        <end position="97"/>
    </location>
</feature>
<dbReference type="SUPFAM" id="SSF55874">
    <property type="entry name" value="ATPase domain of HSP90 chaperone/DNA topoisomerase II/histidine kinase"/>
    <property type="match status" value="1"/>
</dbReference>
<accession>A0A193LKJ4</accession>
<dbReference type="SUPFAM" id="SSF47384">
    <property type="entry name" value="Homodimeric domain of signal transducing histidine kinase"/>
    <property type="match status" value="1"/>
</dbReference>
<keyword evidence="6" id="KW-0418">Kinase</keyword>
<evidence type="ECO:0000256" key="3">
    <source>
        <dbReference type="ARBA" id="ARBA00022553"/>
    </source>
</evidence>
<dbReference type="Pfam" id="PF00072">
    <property type="entry name" value="Response_reg"/>
    <property type="match status" value="1"/>
</dbReference>
<evidence type="ECO:0000256" key="2">
    <source>
        <dbReference type="ARBA" id="ARBA00012438"/>
    </source>
</evidence>
<evidence type="ECO:0000256" key="1">
    <source>
        <dbReference type="ARBA" id="ARBA00000085"/>
    </source>
</evidence>
<feature type="modified residue" description="4-aspartylphosphate" evidence="9">
    <location>
        <position position="438"/>
    </location>
</feature>
<organism evidence="15 16">
    <name type="scientific">Woeseia oceani</name>
    <dbReference type="NCBI Taxonomy" id="1548547"/>
    <lineage>
        <taxon>Bacteria</taxon>
        <taxon>Pseudomonadati</taxon>
        <taxon>Pseudomonadota</taxon>
        <taxon>Gammaproteobacteria</taxon>
        <taxon>Woeseiales</taxon>
        <taxon>Woeseiaceae</taxon>
        <taxon>Woeseia</taxon>
    </lineage>
</organism>
<dbReference type="InterPro" id="IPR005467">
    <property type="entry name" value="His_kinase_dom"/>
</dbReference>
<keyword evidence="3 9" id="KW-0597">Phosphoprotein</keyword>
<dbReference type="GO" id="GO:0006355">
    <property type="term" value="P:regulation of DNA-templated transcription"/>
    <property type="evidence" value="ECO:0007669"/>
    <property type="project" value="InterPro"/>
</dbReference>
<dbReference type="InterPro" id="IPR036890">
    <property type="entry name" value="HATPase_C_sf"/>
</dbReference>
<dbReference type="Gene3D" id="3.40.50.2300">
    <property type="match status" value="1"/>
</dbReference>
<dbReference type="CDD" id="cd00156">
    <property type="entry name" value="REC"/>
    <property type="match status" value="1"/>
</dbReference>
<reference evidence="15 16" key="1">
    <citation type="submission" date="2016-06" db="EMBL/GenBank/DDBJ databases">
        <title>Complete genome sequence of a deep-branching marine Gamma Proteobacterium Woeseia oceani type strain XK5.</title>
        <authorList>
            <person name="Mu D."/>
            <person name="Du Z."/>
        </authorList>
    </citation>
    <scope>NUCLEOTIDE SEQUENCE [LARGE SCALE GENOMIC DNA]</scope>
    <source>
        <strain evidence="15 16">XK5</strain>
    </source>
</reference>
<evidence type="ECO:0000259" key="11">
    <source>
        <dbReference type="PROSITE" id="PS50109"/>
    </source>
</evidence>
<evidence type="ECO:0000313" key="16">
    <source>
        <dbReference type="Proteomes" id="UP000092695"/>
    </source>
</evidence>
<dbReference type="Pfam" id="PF00512">
    <property type="entry name" value="HisKA"/>
    <property type="match status" value="1"/>
</dbReference>
<evidence type="ECO:0000256" key="9">
    <source>
        <dbReference type="PROSITE-ProRule" id="PRU00169"/>
    </source>
</evidence>
<feature type="domain" description="PAC" evidence="14">
    <location>
        <begin position="82"/>
        <end position="132"/>
    </location>
</feature>
<evidence type="ECO:0000256" key="7">
    <source>
        <dbReference type="ARBA" id="ARBA00022840"/>
    </source>
</evidence>
<evidence type="ECO:0000256" key="10">
    <source>
        <dbReference type="SAM" id="MobiDB-lite"/>
    </source>
</evidence>
<protein>
    <recommendedName>
        <fullName evidence="2">histidine kinase</fullName>
        <ecNumber evidence="2">2.7.13.3</ecNumber>
    </recommendedName>
</protein>
<dbReference type="PROSITE" id="PS50110">
    <property type="entry name" value="RESPONSE_REGULATORY"/>
    <property type="match status" value="1"/>
</dbReference>
<dbReference type="Pfam" id="PF02518">
    <property type="entry name" value="HATPase_c"/>
    <property type="match status" value="1"/>
</dbReference>
<dbReference type="InterPro" id="IPR003594">
    <property type="entry name" value="HATPase_dom"/>
</dbReference>
<name>A0A193LKJ4_9GAMM</name>
<sequence length="505" mass="55833">MEQKERQFEDLFEFAPDAIIMVDVQDNIALVNQRAENMFRYSRHELIGRPVETLIPEKLHELHTDLREHYAAHRTHETKVNSDPNLRGRRKDGSEFPIEVNLGPMETERGPMVAASVRDNTDRNRLENQLRHSLKMETVGQLAGGVAHDFNNLLTVINATTELLMDKVAQDASVQNDLSTILRAGEQAATLTRQLLALSRQQVLNPVIVDLNSVLKEMEPMLQRLIGENIVVKFRPSTDPVTVRVDRTQIDQVLLNLAINSRDAMPDGGTIIIETANVMLDEILVSNRPDLKAGPHVVVSISDTGCGMDEATRRKIFEPFFTTKEQGKGTGLGLSTVYGIVQQSGGGTSVYSEPGKGTTIKVFLPRVSLENTDGGAKHEIAVTGSETILVIEDELEIRQVAQIMLQRRGYRVLTADSGAAAVRVLNTYDGNVDLVLSDVVMPGGSGPETMRKIRSMHPGIKVLYMSGYAADLIARHGLDEDSRNFLAKPFTLAELSRAVRTTIDN</sequence>
<proteinExistence type="predicted"/>
<evidence type="ECO:0000259" key="13">
    <source>
        <dbReference type="PROSITE" id="PS50112"/>
    </source>
</evidence>
<dbReference type="Gene3D" id="3.30.450.20">
    <property type="entry name" value="PAS domain"/>
    <property type="match status" value="1"/>
</dbReference>
<dbReference type="CDD" id="cd00082">
    <property type="entry name" value="HisKA"/>
    <property type="match status" value="1"/>
</dbReference>
<keyword evidence="7" id="KW-0067">ATP-binding</keyword>
<evidence type="ECO:0000259" key="14">
    <source>
        <dbReference type="PROSITE" id="PS50113"/>
    </source>
</evidence>
<dbReference type="GO" id="GO:0000155">
    <property type="term" value="F:phosphorelay sensor kinase activity"/>
    <property type="evidence" value="ECO:0007669"/>
    <property type="project" value="InterPro"/>
</dbReference>
<dbReference type="InterPro" id="IPR036097">
    <property type="entry name" value="HisK_dim/P_sf"/>
</dbReference>
<evidence type="ECO:0000256" key="5">
    <source>
        <dbReference type="ARBA" id="ARBA00022741"/>
    </source>
</evidence>
<dbReference type="Proteomes" id="UP000092695">
    <property type="component" value="Chromosome"/>
</dbReference>
<dbReference type="PROSITE" id="PS50109">
    <property type="entry name" value="HIS_KIN"/>
    <property type="match status" value="1"/>
</dbReference>
<dbReference type="PRINTS" id="PR00344">
    <property type="entry name" value="BCTRLSENSOR"/>
</dbReference>
<dbReference type="InterPro" id="IPR003661">
    <property type="entry name" value="HisK_dim/P_dom"/>
</dbReference>
<dbReference type="SUPFAM" id="SSF55785">
    <property type="entry name" value="PYP-like sensor domain (PAS domain)"/>
    <property type="match status" value="1"/>
</dbReference>
<dbReference type="CDD" id="cd00130">
    <property type="entry name" value="PAS"/>
    <property type="match status" value="1"/>
</dbReference>
<evidence type="ECO:0000256" key="4">
    <source>
        <dbReference type="ARBA" id="ARBA00022679"/>
    </source>
</evidence>
<feature type="domain" description="PAS" evidence="13">
    <location>
        <begin position="4"/>
        <end position="73"/>
    </location>
</feature>
<dbReference type="SMART" id="SM00091">
    <property type="entry name" value="PAS"/>
    <property type="match status" value="1"/>
</dbReference>
<feature type="domain" description="Histidine kinase" evidence="11">
    <location>
        <begin position="145"/>
        <end position="368"/>
    </location>
</feature>
<dbReference type="InterPro" id="IPR000014">
    <property type="entry name" value="PAS"/>
</dbReference>
<dbReference type="EC" id="2.7.13.3" evidence="2"/>
<dbReference type="NCBIfam" id="TIGR00229">
    <property type="entry name" value="sensory_box"/>
    <property type="match status" value="1"/>
</dbReference>
<dbReference type="EMBL" id="CP016268">
    <property type="protein sequence ID" value="ANO52948.1"/>
    <property type="molecule type" value="Genomic_DNA"/>
</dbReference>
<feature type="domain" description="Response regulatory" evidence="12">
    <location>
        <begin position="387"/>
        <end position="503"/>
    </location>
</feature>
<dbReference type="SMART" id="SM00388">
    <property type="entry name" value="HisKA"/>
    <property type="match status" value="1"/>
</dbReference>
<keyword evidence="5" id="KW-0547">Nucleotide-binding</keyword>
<dbReference type="InterPro" id="IPR011006">
    <property type="entry name" value="CheY-like_superfamily"/>
</dbReference>
<dbReference type="KEGG" id="woc:BA177_02910"/>
<dbReference type="InterPro" id="IPR004358">
    <property type="entry name" value="Sig_transdc_His_kin-like_C"/>
</dbReference>
<dbReference type="InterPro" id="IPR013767">
    <property type="entry name" value="PAS_fold"/>
</dbReference>
<dbReference type="PROSITE" id="PS50112">
    <property type="entry name" value="PAS"/>
    <property type="match status" value="1"/>
</dbReference>
<dbReference type="InterPro" id="IPR000700">
    <property type="entry name" value="PAS-assoc_C"/>
</dbReference>
<dbReference type="STRING" id="1548547.BA177_02910"/>
<dbReference type="SUPFAM" id="SSF52172">
    <property type="entry name" value="CheY-like"/>
    <property type="match status" value="1"/>
</dbReference>
<dbReference type="SMART" id="SM00387">
    <property type="entry name" value="HATPase_c"/>
    <property type="match status" value="1"/>
</dbReference>
<dbReference type="Gene3D" id="3.30.565.10">
    <property type="entry name" value="Histidine kinase-like ATPase, C-terminal domain"/>
    <property type="match status" value="1"/>
</dbReference>
<dbReference type="PANTHER" id="PTHR43065:SF42">
    <property type="entry name" value="TWO-COMPONENT SENSOR PPRA"/>
    <property type="match status" value="1"/>
</dbReference>
<comment type="catalytic activity">
    <reaction evidence="1">
        <text>ATP + protein L-histidine = ADP + protein N-phospho-L-histidine.</text>
        <dbReference type="EC" id="2.7.13.3"/>
    </reaction>
</comment>